<dbReference type="GO" id="GO:0071493">
    <property type="term" value="P:cellular response to UV-B"/>
    <property type="evidence" value="ECO:0007669"/>
    <property type="project" value="InterPro"/>
</dbReference>
<reference evidence="1" key="2">
    <citation type="submission" date="2015-06" db="UniProtKB">
        <authorList>
            <consortium name="EnsemblPlants"/>
        </authorList>
    </citation>
    <scope>IDENTIFICATION</scope>
    <source>
        <strain evidence="1">cv. Heinz 1706</strain>
    </source>
</reference>
<dbReference type="PhylomeDB" id="K4AX47"/>
<dbReference type="Gramene" id="Solyc01g067990.1.1">
    <property type="protein sequence ID" value="Solyc01g067990.1.1"/>
    <property type="gene ID" value="Solyc01g067990.1"/>
</dbReference>
<dbReference type="eggNOG" id="KOG0531">
    <property type="taxonomic scope" value="Eukaryota"/>
</dbReference>
<name>K4AX47_SOLLC</name>
<evidence type="ECO:0000313" key="2">
    <source>
        <dbReference type="Proteomes" id="UP000004994"/>
    </source>
</evidence>
<sequence length="137" mass="15312">MANIVFSQYYEYLPYKRRQKENVASVLHMGETGRAIISKKEARAFNQDSLSITPLINPSLTAFGTLDGVVNHDTGNIFSYIPLFGVTTSILGLCWLNKNPSKILALQYQGFCFDSIFPLESPILVQSLTAVSFRKLT</sequence>
<organism evidence="1">
    <name type="scientific">Solanum lycopersicum</name>
    <name type="common">Tomato</name>
    <name type="synonym">Lycopersicon esculentum</name>
    <dbReference type="NCBI Taxonomy" id="4081"/>
    <lineage>
        <taxon>Eukaryota</taxon>
        <taxon>Viridiplantae</taxon>
        <taxon>Streptophyta</taxon>
        <taxon>Embryophyta</taxon>
        <taxon>Tracheophyta</taxon>
        <taxon>Spermatophyta</taxon>
        <taxon>Magnoliopsida</taxon>
        <taxon>eudicotyledons</taxon>
        <taxon>Gunneridae</taxon>
        <taxon>Pentapetalae</taxon>
        <taxon>asterids</taxon>
        <taxon>lamiids</taxon>
        <taxon>Solanales</taxon>
        <taxon>Solanaceae</taxon>
        <taxon>Solanoideae</taxon>
        <taxon>Solaneae</taxon>
        <taxon>Solanum</taxon>
        <taxon>Solanum subgen. Lycopersicon</taxon>
    </lineage>
</organism>
<dbReference type="PaxDb" id="4081-Solyc01g067990.1.1"/>
<dbReference type="STRING" id="4081.K4AX47"/>
<dbReference type="EnsemblPlants" id="Solyc01g067990.1.1">
    <property type="protein sequence ID" value="Solyc01g067990.1.1"/>
    <property type="gene ID" value="Solyc01g067990.1"/>
</dbReference>
<dbReference type="InterPro" id="IPR046377">
    <property type="entry name" value="DHU1"/>
</dbReference>
<keyword evidence="2" id="KW-1185">Reference proteome</keyword>
<dbReference type="InParanoid" id="K4AX47"/>
<dbReference type="PANTHER" id="PTHR47201">
    <property type="entry name" value="BNAC09G30780D PROTEIN"/>
    <property type="match status" value="1"/>
</dbReference>
<reference evidence="1" key="1">
    <citation type="journal article" date="2012" name="Nature">
        <title>The tomato genome sequence provides insights into fleshy fruit evolution.</title>
        <authorList>
            <consortium name="Tomato Genome Consortium"/>
        </authorList>
    </citation>
    <scope>NUCLEOTIDE SEQUENCE [LARGE SCALE GENOMIC DNA]</scope>
    <source>
        <strain evidence="1">cv. Heinz 1706</strain>
    </source>
</reference>
<dbReference type="AlphaFoldDB" id="K4AX47"/>
<evidence type="ECO:0000313" key="1">
    <source>
        <dbReference type="EnsemblPlants" id="Solyc01g067990.1.1"/>
    </source>
</evidence>
<proteinExistence type="predicted"/>
<dbReference type="HOGENOM" id="CLU_1868706_0_0_1"/>
<dbReference type="Proteomes" id="UP000004994">
    <property type="component" value="Chromosome 1"/>
</dbReference>
<dbReference type="PANTHER" id="PTHR47201:SF3">
    <property type="entry name" value="U2A'_PHOSPHOPROTEIN 32 FAMILY A C-TERMINAL DOMAIN-CONTAINING PROTEIN"/>
    <property type="match status" value="1"/>
</dbReference>
<dbReference type="GO" id="GO:0080008">
    <property type="term" value="C:Cul4-RING E3 ubiquitin ligase complex"/>
    <property type="evidence" value="ECO:0007669"/>
    <property type="project" value="InterPro"/>
</dbReference>
<protein>
    <submittedName>
        <fullName evidence="1">Uncharacterized protein</fullName>
    </submittedName>
</protein>
<accession>K4AX47</accession>